<dbReference type="GO" id="GO:0070968">
    <property type="term" value="F:pyrroloquinoline quinone binding"/>
    <property type="evidence" value="ECO:0007669"/>
    <property type="project" value="UniProtKB-ARBA"/>
</dbReference>
<keyword evidence="18" id="KW-1185">Reference proteome</keyword>
<dbReference type="InterPro" id="IPR011047">
    <property type="entry name" value="Quinoprotein_ADH-like_sf"/>
</dbReference>
<feature type="domain" description="Cytochrome c" evidence="16">
    <location>
        <begin position="631"/>
        <end position="708"/>
    </location>
</feature>
<evidence type="ECO:0000256" key="5">
    <source>
        <dbReference type="ARBA" id="ARBA00022837"/>
    </source>
</evidence>
<sequence>MNLRNLLWPMLATLALSACGKPSDPASTAATSEPAVTAPASDKPAAAVDGARIIAADQEPGSWMSYGRTYDEQRFSPLTKIDKANVSKLGLAWHYKLDVDRATEATPIVVDGVMYVTGAFSIVSALDPVTGKELWKYDPKVARDKDRDGCCDVANRGVAVWKGRVYFGAYDGRLIALDARSGAKVWEVDTVVDHERSYTISGAPRVANGKVLIGNGGAELGVRGYVTAYDAESGKQLWRFFTVPGNPSKPAENKAMEMAKATWKGDVYWKFGGGGTVWDSIVYDPELDLVYIGVGNGSPWARDVRSPGGGDNLFLSSIVALKAETGEYVWHYQTTPGDDWDYTATQHIMLAELPINGTKRKVLMQAPKNGFFYVIDRATGELLSADKFAPANWASHVDMKTGRPVETAGGDWSKEGKLISPGPIGAHNWQPMSYNPQTGYVYIPMQEAIAYMAPSAGEKKFTGKGNWHLGGESIALPEDPKELAGAAAAHKGHLIAWDPVAKKEVWRQSYETIWNGGTLSTAGGLVFQGTADGRFVAYSADKGEKLWESPANTGVMAGPMTYEIDGEQYVTVAAGWGGAFPLALGGIYEPAKVRAEARVLTYKIGGTDTLPPPKNNVIAQPEPPELKADEKTVAKGRELYNANCGMCHGPNAIASSVLPDLRYLTPEKHQMFAGILAGAFAQKGMPSVMDKFTAEDVEAVHQYVIKRAHDLKKELSAKEAAAVPKT</sequence>
<comment type="similarity">
    <text evidence="1">Belongs to the bacterial PQQ dehydrogenase family.</text>
</comment>
<dbReference type="Proteomes" id="UP000295341">
    <property type="component" value="Unassembled WGS sequence"/>
</dbReference>
<accession>A0A4R7P461</accession>
<dbReference type="InterPro" id="IPR017512">
    <property type="entry name" value="PQQ_MeOH/EtOH_DH"/>
</dbReference>
<feature type="binding site" description="covalent" evidence="11">
    <location>
        <position position="647"/>
    </location>
    <ligand>
        <name>heme c</name>
        <dbReference type="ChEBI" id="CHEBI:61717"/>
    </ligand>
</feature>
<dbReference type="InterPro" id="IPR036909">
    <property type="entry name" value="Cyt_c-like_dom_sf"/>
</dbReference>
<evidence type="ECO:0000256" key="12">
    <source>
        <dbReference type="PIRSR" id="PIRSR617512-3"/>
    </source>
</evidence>
<name>A0A4R7P461_9GAMM</name>
<keyword evidence="6 11" id="KW-0634">PQQ</keyword>
<dbReference type="GO" id="GO:0020037">
    <property type="term" value="F:heme binding"/>
    <property type="evidence" value="ECO:0007669"/>
    <property type="project" value="InterPro"/>
</dbReference>
<evidence type="ECO:0000259" key="16">
    <source>
        <dbReference type="PROSITE" id="PS51007"/>
    </source>
</evidence>
<feature type="binding site" evidence="11">
    <location>
        <begin position="428"/>
        <end position="429"/>
    </location>
    <ligand>
        <name>pyrroloquinoline quinone</name>
        <dbReference type="ChEBI" id="CHEBI:58442"/>
    </ligand>
</feature>
<feature type="binding site" evidence="11">
    <location>
        <position position="156"/>
    </location>
    <ligand>
        <name>pyrroloquinoline quinone</name>
        <dbReference type="ChEBI" id="CHEBI:58442"/>
    </ligand>
</feature>
<dbReference type="SUPFAM" id="SSF46626">
    <property type="entry name" value="Cytochrome c"/>
    <property type="match status" value="1"/>
</dbReference>
<dbReference type="GO" id="GO:0009055">
    <property type="term" value="F:electron transfer activity"/>
    <property type="evidence" value="ECO:0007669"/>
    <property type="project" value="InterPro"/>
</dbReference>
<dbReference type="AlphaFoldDB" id="A0A4R7P461"/>
<dbReference type="GO" id="GO:0005509">
    <property type="term" value="F:calcium ion binding"/>
    <property type="evidence" value="ECO:0007669"/>
    <property type="project" value="InterPro"/>
</dbReference>
<feature type="region of interest" description="Disordered" evidence="14">
    <location>
        <begin position="23"/>
        <end position="43"/>
    </location>
</feature>
<evidence type="ECO:0000256" key="3">
    <source>
        <dbReference type="ARBA" id="ARBA00022723"/>
    </source>
</evidence>
<feature type="binding site" evidence="11">
    <location>
        <position position="368"/>
    </location>
    <ligand>
        <name>pyrroloquinoline quinone</name>
        <dbReference type="ChEBI" id="CHEBI:58442"/>
    </ligand>
</feature>
<comment type="cofactor">
    <cofactor evidence="11">
        <name>pyrroloquinoline quinone</name>
        <dbReference type="ChEBI" id="CHEBI:58442"/>
    </cofactor>
    <text evidence="11">Binds 1 PQQ group per subunit.</text>
</comment>
<keyword evidence="3 12" id="KW-0479">Metal-binding</keyword>
<proteinExistence type="inferred from homology"/>
<dbReference type="GO" id="GO:0016614">
    <property type="term" value="F:oxidoreductase activity, acting on CH-OH group of donors"/>
    <property type="evidence" value="ECO:0007669"/>
    <property type="project" value="InterPro"/>
</dbReference>
<feature type="binding site" evidence="12">
    <location>
        <position position="219"/>
    </location>
    <ligand>
        <name>Ca(2+)</name>
        <dbReference type="ChEBI" id="CHEBI:29108"/>
    </ligand>
</feature>
<protein>
    <submittedName>
        <fullName evidence="17">Quinohemoprotein ethanol dehydrogenase</fullName>
    </submittedName>
</protein>
<dbReference type="InterPro" id="IPR002372">
    <property type="entry name" value="PQQ_rpt_dom"/>
</dbReference>
<evidence type="ECO:0000256" key="11">
    <source>
        <dbReference type="PIRSR" id="PIRSR617512-2"/>
    </source>
</evidence>
<keyword evidence="5 12" id="KW-0106">Calcium</keyword>
<evidence type="ECO:0000256" key="7">
    <source>
        <dbReference type="ARBA" id="ARBA00023002"/>
    </source>
</evidence>
<dbReference type="RefSeq" id="WP_246051633.1">
    <property type="nucleotide sequence ID" value="NZ_MWIN01000010.1"/>
</dbReference>
<feature type="chain" id="PRO_5020480787" evidence="15">
    <location>
        <begin position="21"/>
        <end position="726"/>
    </location>
</feature>
<comment type="cofactor">
    <cofactor evidence="11">
        <name>heme c</name>
        <dbReference type="ChEBI" id="CHEBI:61717"/>
    </cofactor>
    <text evidence="11">Binds 1 heme c group per subunit.</text>
</comment>
<evidence type="ECO:0000313" key="17">
    <source>
        <dbReference type="EMBL" id="TDU27991.1"/>
    </source>
</evidence>
<dbReference type="InterPro" id="IPR001479">
    <property type="entry name" value="Quinoprotein_DH_CS"/>
</dbReference>
<feature type="binding site" description="covalent" evidence="11">
    <location>
        <position position="644"/>
    </location>
    <ligand>
        <name>heme c</name>
        <dbReference type="ChEBI" id="CHEBI:61717"/>
    </ligand>
</feature>
<dbReference type="Pfam" id="PF01011">
    <property type="entry name" value="PQQ"/>
    <property type="match status" value="2"/>
</dbReference>
<evidence type="ECO:0000256" key="8">
    <source>
        <dbReference type="ARBA" id="ARBA00023004"/>
    </source>
</evidence>
<evidence type="ECO:0000256" key="1">
    <source>
        <dbReference type="ARBA" id="ARBA00008156"/>
    </source>
</evidence>
<dbReference type="Pfam" id="PF13442">
    <property type="entry name" value="Cytochrome_CBB3"/>
    <property type="match status" value="1"/>
</dbReference>
<evidence type="ECO:0000313" key="18">
    <source>
        <dbReference type="Proteomes" id="UP000295341"/>
    </source>
</evidence>
<dbReference type="PANTHER" id="PTHR32303">
    <property type="entry name" value="QUINOPROTEIN ALCOHOL DEHYDROGENASE (CYTOCHROME C)"/>
    <property type="match status" value="1"/>
</dbReference>
<comment type="caution">
    <text evidence="17">The sequence shown here is derived from an EMBL/GenBank/DDBJ whole genome shotgun (WGS) entry which is preliminary data.</text>
</comment>
<feature type="disulfide bond" evidence="13">
    <location>
        <begin position="150"/>
        <end position="151"/>
    </location>
</feature>
<evidence type="ECO:0000256" key="2">
    <source>
        <dbReference type="ARBA" id="ARBA00022617"/>
    </source>
</evidence>
<evidence type="ECO:0000256" key="15">
    <source>
        <dbReference type="SAM" id="SignalP"/>
    </source>
</evidence>
<dbReference type="PROSITE" id="PS00364">
    <property type="entry name" value="BACTERIAL_PQQ_2"/>
    <property type="match status" value="1"/>
</dbReference>
<feature type="binding site" evidence="11">
    <location>
        <position position="104"/>
    </location>
    <ligand>
        <name>pyrroloquinoline quinone</name>
        <dbReference type="ChEBI" id="CHEBI:58442"/>
    </ligand>
</feature>
<dbReference type="SMART" id="SM00564">
    <property type="entry name" value="PQQ"/>
    <property type="match status" value="5"/>
</dbReference>
<evidence type="ECO:0000256" key="6">
    <source>
        <dbReference type="ARBA" id="ARBA00022891"/>
    </source>
</evidence>
<dbReference type="InterPro" id="IPR018391">
    <property type="entry name" value="PQQ_b-propeller_rpt"/>
</dbReference>
<feature type="active site" description="Proton acceptor" evidence="10">
    <location>
        <position position="341"/>
    </location>
</feature>
<dbReference type="FunFam" id="2.140.10.10:FF:000003">
    <property type="entry name" value="Methanol dehydrogenase, large subunit"/>
    <property type="match status" value="1"/>
</dbReference>
<dbReference type="PROSITE" id="PS51007">
    <property type="entry name" value="CYTC"/>
    <property type="match status" value="1"/>
</dbReference>
<feature type="binding site" evidence="11">
    <location>
        <position position="276"/>
    </location>
    <ligand>
        <name>pyrroloquinoline quinone</name>
        <dbReference type="ChEBI" id="CHEBI:58442"/>
    </ligand>
</feature>
<feature type="binding site" evidence="12">
    <location>
        <position position="296"/>
    </location>
    <ligand>
        <name>Ca(2+)</name>
        <dbReference type="ChEBI" id="CHEBI:29108"/>
    </ligand>
</feature>
<dbReference type="SUPFAM" id="SSF50998">
    <property type="entry name" value="Quinoprotein alcohol dehydrogenase-like"/>
    <property type="match status" value="1"/>
</dbReference>
<keyword evidence="8 12" id="KW-0408">Iron</keyword>
<dbReference type="GO" id="GO:0016020">
    <property type="term" value="C:membrane"/>
    <property type="evidence" value="ECO:0007669"/>
    <property type="project" value="InterPro"/>
</dbReference>
<keyword evidence="7" id="KW-0560">Oxidoreductase</keyword>
<feature type="binding site" description="axial binding residue" evidence="12">
    <location>
        <position position="685"/>
    </location>
    <ligand>
        <name>heme c</name>
        <dbReference type="ChEBI" id="CHEBI:61717"/>
    </ligand>
    <ligandPart>
        <name>Fe</name>
        <dbReference type="ChEBI" id="CHEBI:18248"/>
    </ligandPart>
</feature>
<feature type="binding site" evidence="12">
    <location>
        <position position="341"/>
    </location>
    <ligand>
        <name>Ca(2+)</name>
        <dbReference type="ChEBI" id="CHEBI:29108"/>
    </ligand>
</feature>
<evidence type="ECO:0000256" key="10">
    <source>
        <dbReference type="PIRSR" id="PIRSR617512-1"/>
    </source>
</evidence>
<reference evidence="17 18" key="1">
    <citation type="submission" date="2019-03" db="EMBL/GenBank/DDBJ databases">
        <title>Genomic Encyclopedia of Type Strains, Phase IV (KMG-IV): sequencing the most valuable type-strain genomes for metagenomic binning, comparative biology and taxonomic classification.</title>
        <authorList>
            <person name="Goeker M."/>
        </authorList>
    </citation>
    <scope>NUCLEOTIDE SEQUENCE [LARGE SCALE GENOMIC DNA]</scope>
    <source>
        <strain evidence="17 18">DSM 26377</strain>
    </source>
</reference>
<dbReference type="CDD" id="cd10279">
    <property type="entry name" value="PQQ_ADH_II"/>
    <property type="match status" value="1"/>
</dbReference>
<keyword evidence="4 15" id="KW-0732">Signal</keyword>
<evidence type="ECO:0000256" key="4">
    <source>
        <dbReference type="ARBA" id="ARBA00022729"/>
    </source>
</evidence>
<keyword evidence="2 11" id="KW-0349">Heme</keyword>
<evidence type="ECO:0000256" key="14">
    <source>
        <dbReference type="SAM" id="MobiDB-lite"/>
    </source>
</evidence>
<feature type="signal peptide" evidence="15">
    <location>
        <begin position="1"/>
        <end position="20"/>
    </location>
</feature>
<dbReference type="EMBL" id="SOBT01000009">
    <property type="protein sequence ID" value="TDU27991.1"/>
    <property type="molecule type" value="Genomic_DNA"/>
</dbReference>
<dbReference type="InterPro" id="IPR009056">
    <property type="entry name" value="Cyt_c-like_dom"/>
</dbReference>
<comment type="cofactor">
    <cofactor evidence="12">
        <name>Ca(2+)</name>
        <dbReference type="ChEBI" id="CHEBI:29108"/>
    </cofactor>
    <text evidence="12">Binds 1 Ca(2+) ion per subunit.</text>
</comment>
<dbReference type="NCBIfam" id="TIGR03075">
    <property type="entry name" value="PQQ_enz_alc_DH"/>
    <property type="match status" value="1"/>
</dbReference>
<evidence type="ECO:0000256" key="9">
    <source>
        <dbReference type="ARBA" id="ARBA00023157"/>
    </source>
</evidence>
<dbReference type="PROSITE" id="PS51257">
    <property type="entry name" value="PROKAR_LIPOPROTEIN"/>
    <property type="match status" value="1"/>
</dbReference>
<feature type="binding site" evidence="11">
    <location>
        <begin position="217"/>
        <end position="218"/>
    </location>
    <ligand>
        <name>pyrroloquinoline quinone</name>
        <dbReference type="ChEBI" id="CHEBI:58442"/>
    </ligand>
</feature>
<organism evidence="17 18">
    <name type="scientific">Panacagrimonas perspica</name>
    <dbReference type="NCBI Taxonomy" id="381431"/>
    <lineage>
        <taxon>Bacteria</taxon>
        <taxon>Pseudomonadati</taxon>
        <taxon>Pseudomonadota</taxon>
        <taxon>Gammaproteobacteria</taxon>
        <taxon>Nevskiales</taxon>
        <taxon>Nevskiaceae</taxon>
        <taxon>Panacagrimonas</taxon>
    </lineage>
</organism>
<keyword evidence="9 13" id="KW-1015">Disulfide bond</keyword>
<dbReference type="Gene3D" id="2.140.10.10">
    <property type="entry name" value="Quinoprotein alcohol dehydrogenase-like superfamily"/>
    <property type="match status" value="1"/>
</dbReference>
<evidence type="ECO:0000256" key="13">
    <source>
        <dbReference type="PIRSR" id="PIRSR617512-4"/>
    </source>
</evidence>
<feature type="binding site" description="axial binding residue" evidence="12">
    <location>
        <position position="648"/>
    </location>
    <ligand>
        <name>heme c</name>
        <dbReference type="ChEBI" id="CHEBI:61717"/>
    </ligand>
    <ligandPart>
        <name>Fe</name>
        <dbReference type="ChEBI" id="CHEBI:18248"/>
    </ligandPart>
</feature>
<dbReference type="GO" id="GO:0030288">
    <property type="term" value="C:outer membrane-bounded periplasmic space"/>
    <property type="evidence" value="ECO:0007669"/>
    <property type="project" value="InterPro"/>
</dbReference>
<gene>
    <name evidence="17" type="ORF">DFR24_2349</name>
</gene>
<dbReference type="Gene3D" id="1.10.760.10">
    <property type="entry name" value="Cytochrome c-like domain"/>
    <property type="match status" value="1"/>
</dbReference>